<name>A0A518DL31_9BACT</name>
<evidence type="ECO:0000313" key="3">
    <source>
        <dbReference type="Proteomes" id="UP000317648"/>
    </source>
</evidence>
<dbReference type="KEGG" id="lcre:Pla8534_02880"/>
<gene>
    <name evidence="2" type="ORF">Pla8534_02880</name>
</gene>
<dbReference type="GO" id="GO:0008757">
    <property type="term" value="F:S-adenosylmethionine-dependent methyltransferase activity"/>
    <property type="evidence" value="ECO:0007669"/>
    <property type="project" value="InterPro"/>
</dbReference>
<dbReference type="AlphaFoldDB" id="A0A518DL31"/>
<sequence length="220" mass="25246">MIVFSGSVLTRTGSLLSAAGRRLVRTGQRGKARRQLKGLPRPLKLHVGCGQVRFDGWVNVDVGASPAVDVIADLTEAVPLENESCALIYNEHFLEHMTVDRGVAFLKECHRLLQTGGVLRVAMPSLTETVRQYYDDEWRDQAWIRTYSCEWIQTRAELLNIAFRNWGHEWLYDEEELERRLREAGFDQTMAATWGESEHAELRDRETRPESRLVFEAVKS</sequence>
<dbReference type="Proteomes" id="UP000317648">
    <property type="component" value="Chromosome"/>
</dbReference>
<reference evidence="2 3" key="1">
    <citation type="submission" date="2019-02" db="EMBL/GenBank/DDBJ databases">
        <title>Deep-cultivation of Planctomycetes and their phenomic and genomic characterization uncovers novel biology.</title>
        <authorList>
            <person name="Wiegand S."/>
            <person name="Jogler M."/>
            <person name="Boedeker C."/>
            <person name="Pinto D."/>
            <person name="Vollmers J."/>
            <person name="Rivas-Marin E."/>
            <person name="Kohn T."/>
            <person name="Peeters S.H."/>
            <person name="Heuer A."/>
            <person name="Rast P."/>
            <person name="Oberbeckmann S."/>
            <person name="Bunk B."/>
            <person name="Jeske O."/>
            <person name="Meyerdierks A."/>
            <person name="Storesund J.E."/>
            <person name="Kallscheuer N."/>
            <person name="Luecker S."/>
            <person name="Lage O.M."/>
            <person name="Pohl T."/>
            <person name="Merkel B.J."/>
            <person name="Hornburger P."/>
            <person name="Mueller R.-W."/>
            <person name="Bruemmer F."/>
            <person name="Labrenz M."/>
            <person name="Spormann A.M."/>
            <person name="Op den Camp H."/>
            <person name="Overmann J."/>
            <person name="Amann R."/>
            <person name="Jetten M.S.M."/>
            <person name="Mascher T."/>
            <person name="Medema M.H."/>
            <person name="Devos D.P."/>
            <person name="Kaster A.-K."/>
            <person name="Ovreas L."/>
            <person name="Rohde M."/>
            <person name="Galperin M.Y."/>
            <person name="Jogler C."/>
        </authorList>
    </citation>
    <scope>NUCLEOTIDE SEQUENCE [LARGE SCALE GENOMIC DNA]</scope>
    <source>
        <strain evidence="2 3">Pla85_3_4</strain>
    </source>
</reference>
<proteinExistence type="predicted"/>
<dbReference type="Gene3D" id="3.40.50.150">
    <property type="entry name" value="Vaccinia Virus protein VP39"/>
    <property type="match status" value="1"/>
</dbReference>
<accession>A0A518DL31</accession>
<evidence type="ECO:0000259" key="1">
    <source>
        <dbReference type="Pfam" id="PF08241"/>
    </source>
</evidence>
<dbReference type="CDD" id="cd02440">
    <property type="entry name" value="AdoMet_MTases"/>
    <property type="match status" value="1"/>
</dbReference>
<dbReference type="SUPFAM" id="SSF53335">
    <property type="entry name" value="S-adenosyl-L-methionine-dependent methyltransferases"/>
    <property type="match status" value="1"/>
</dbReference>
<dbReference type="InterPro" id="IPR029063">
    <property type="entry name" value="SAM-dependent_MTases_sf"/>
</dbReference>
<organism evidence="2 3">
    <name type="scientific">Lignipirellula cremea</name>
    <dbReference type="NCBI Taxonomy" id="2528010"/>
    <lineage>
        <taxon>Bacteria</taxon>
        <taxon>Pseudomonadati</taxon>
        <taxon>Planctomycetota</taxon>
        <taxon>Planctomycetia</taxon>
        <taxon>Pirellulales</taxon>
        <taxon>Pirellulaceae</taxon>
        <taxon>Lignipirellula</taxon>
    </lineage>
</organism>
<keyword evidence="3" id="KW-1185">Reference proteome</keyword>
<feature type="domain" description="Methyltransferase type 11" evidence="1">
    <location>
        <begin position="70"/>
        <end position="119"/>
    </location>
</feature>
<dbReference type="Pfam" id="PF08241">
    <property type="entry name" value="Methyltransf_11"/>
    <property type="match status" value="1"/>
</dbReference>
<dbReference type="EMBL" id="CP036433">
    <property type="protein sequence ID" value="QDU92540.1"/>
    <property type="molecule type" value="Genomic_DNA"/>
</dbReference>
<dbReference type="InterPro" id="IPR013216">
    <property type="entry name" value="Methyltransf_11"/>
</dbReference>
<protein>
    <recommendedName>
        <fullName evidence="1">Methyltransferase type 11 domain-containing protein</fullName>
    </recommendedName>
</protein>
<dbReference type="OrthoDB" id="282790at2"/>
<evidence type="ECO:0000313" key="2">
    <source>
        <dbReference type="EMBL" id="QDU92540.1"/>
    </source>
</evidence>
<dbReference type="RefSeq" id="WP_145048576.1">
    <property type="nucleotide sequence ID" value="NZ_CP036433.1"/>
</dbReference>